<evidence type="ECO:0000313" key="1">
    <source>
        <dbReference type="EMBL" id="CAA7013736.1"/>
    </source>
</evidence>
<accession>A0A6D2HDA4</accession>
<keyword evidence="2" id="KW-1185">Reference proteome</keyword>
<name>A0A6D2HDA4_9BRAS</name>
<gene>
    <name evidence="1" type="ORF">MERR_LOCUS970</name>
</gene>
<organism evidence="1 2">
    <name type="scientific">Microthlaspi erraticum</name>
    <dbReference type="NCBI Taxonomy" id="1685480"/>
    <lineage>
        <taxon>Eukaryota</taxon>
        <taxon>Viridiplantae</taxon>
        <taxon>Streptophyta</taxon>
        <taxon>Embryophyta</taxon>
        <taxon>Tracheophyta</taxon>
        <taxon>Spermatophyta</taxon>
        <taxon>Magnoliopsida</taxon>
        <taxon>eudicotyledons</taxon>
        <taxon>Gunneridae</taxon>
        <taxon>Pentapetalae</taxon>
        <taxon>rosids</taxon>
        <taxon>malvids</taxon>
        <taxon>Brassicales</taxon>
        <taxon>Brassicaceae</taxon>
        <taxon>Coluteocarpeae</taxon>
        <taxon>Microthlaspi</taxon>
    </lineage>
</organism>
<dbReference type="Proteomes" id="UP000467841">
    <property type="component" value="Unassembled WGS sequence"/>
</dbReference>
<dbReference type="AlphaFoldDB" id="A0A6D2HDA4"/>
<reference evidence="1" key="1">
    <citation type="submission" date="2020-01" db="EMBL/GenBank/DDBJ databases">
        <authorList>
            <person name="Mishra B."/>
        </authorList>
    </citation>
    <scope>NUCLEOTIDE SEQUENCE [LARGE SCALE GENOMIC DNA]</scope>
</reference>
<proteinExistence type="predicted"/>
<dbReference type="EMBL" id="CACVBM020000066">
    <property type="protein sequence ID" value="CAA7013736.1"/>
    <property type="molecule type" value="Genomic_DNA"/>
</dbReference>
<protein>
    <recommendedName>
        <fullName evidence="3">O-fucosyltransferase family protein</fullName>
    </recommendedName>
</protein>
<dbReference type="OrthoDB" id="1718146at2759"/>
<evidence type="ECO:0000313" key="2">
    <source>
        <dbReference type="Proteomes" id="UP000467841"/>
    </source>
</evidence>
<sequence>MKFPTFVKSFLLLRMPDLEDSSPIYSEESGIPPVCKTHSMSSLCLTSSLEKKAIELLDTIPKTFLSLHLRFEPDIMVAYTQCEYANLSPSSIAATEAARVDRKPWTLPACFCEFEL</sequence>
<comment type="caution">
    <text evidence="1">The sequence shown here is derived from an EMBL/GenBank/DDBJ whole genome shotgun (WGS) entry which is preliminary data.</text>
</comment>
<evidence type="ECO:0008006" key="3">
    <source>
        <dbReference type="Google" id="ProtNLM"/>
    </source>
</evidence>